<organism evidence="2 3">
    <name type="scientific">Dryococelus australis</name>
    <dbReference type="NCBI Taxonomy" id="614101"/>
    <lineage>
        <taxon>Eukaryota</taxon>
        <taxon>Metazoa</taxon>
        <taxon>Ecdysozoa</taxon>
        <taxon>Arthropoda</taxon>
        <taxon>Hexapoda</taxon>
        <taxon>Insecta</taxon>
        <taxon>Pterygota</taxon>
        <taxon>Neoptera</taxon>
        <taxon>Polyneoptera</taxon>
        <taxon>Phasmatodea</taxon>
        <taxon>Verophasmatodea</taxon>
        <taxon>Anareolatae</taxon>
        <taxon>Phasmatidae</taxon>
        <taxon>Eurycanthinae</taxon>
        <taxon>Dryococelus</taxon>
    </lineage>
</organism>
<evidence type="ECO:0000313" key="3">
    <source>
        <dbReference type="Proteomes" id="UP001159363"/>
    </source>
</evidence>
<dbReference type="Proteomes" id="UP001159363">
    <property type="component" value="Chromosome 9"/>
</dbReference>
<dbReference type="SUPFAM" id="SSF51430">
    <property type="entry name" value="NAD(P)-linked oxidoreductase"/>
    <property type="match status" value="1"/>
</dbReference>
<dbReference type="EMBL" id="JARBHB010000010">
    <property type="protein sequence ID" value="KAJ8874277.1"/>
    <property type="molecule type" value="Genomic_DNA"/>
</dbReference>
<evidence type="ECO:0000313" key="2">
    <source>
        <dbReference type="EMBL" id="KAJ8874277.1"/>
    </source>
</evidence>
<dbReference type="PROSITE" id="PS00062">
    <property type="entry name" value="ALDOKETO_REDUCTASE_2"/>
    <property type="match status" value="1"/>
</dbReference>
<dbReference type="PIRSF" id="PIRSF000097">
    <property type="entry name" value="AKR"/>
    <property type="match status" value="1"/>
</dbReference>
<dbReference type="Pfam" id="PF00248">
    <property type="entry name" value="Aldo_ket_red"/>
    <property type="match status" value="1"/>
</dbReference>
<evidence type="ECO:0000259" key="1">
    <source>
        <dbReference type="Pfam" id="PF00248"/>
    </source>
</evidence>
<dbReference type="PROSITE" id="PS00063">
    <property type="entry name" value="ALDOKETO_REDUCTASE_3"/>
    <property type="match status" value="1"/>
</dbReference>
<sequence length="249" mass="27498">MPYRAGVVLQLPPTGNHADRVEKYLRRSLANLGVEYVDLYLVHVPFGFEERGDEVHPAAEDGSILMDSTTDHVALWKSKYCAELQAMEDQVSAGRAKAIGLSNFNRLQIERVLAAAKVPPANLQVELHLYLQQAELLEFCRSKDIAVCAYSPLGSRGAAKLLSKELPDLMSNPVVLEVAAAHGKTPAQVLLRFAVQKDIAVIPKSTNPARIKENFQIFDFELTDEEVSKLNKLDQGPSGRIVDFSFLKG</sequence>
<name>A0ABQ9GQD4_9NEOP</name>
<comment type="caution">
    <text evidence="2">The sequence shown here is derived from an EMBL/GenBank/DDBJ whole genome shotgun (WGS) entry which is preliminary data.</text>
</comment>
<dbReference type="PRINTS" id="PR00069">
    <property type="entry name" value="ALDKETRDTASE"/>
</dbReference>
<dbReference type="InterPro" id="IPR020471">
    <property type="entry name" value="AKR"/>
</dbReference>
<protein>
    <recommendedName>
        <fullName evidence="1">NADP-dependent oxidoreductase domain-containing protein</fullName>
    </recommendedName>
</protein>
<dbReference type="InterPro" id="IPR023210">
    <property type="entry name" value="NADP_OxRdtase_dom"/>
</dbReference>
<dbReference type="InterPro" id="IPR018170">
    <property type="entry name" value="Aldo/ket_reductase_CS"/>
</dbReference>
<dbReference type="InterPro" id="IPR036812">
    <property type="entry name" value="NAD(P)_OxRdtase_dom_sf"/>
</dbReference>
<keyword evidence="3" id="KW-1185">Reference proteome</keyword>
<accession>A0ABQ9GQD4</accession>
<gene>
    <name evidence="2" type="ORF">PR048_025121</name>
</gene>
<reference evidence="2 3" key="1">
    <citation type="submission" date="2023-02" db="EMBL/GenBank/DDBJ databases">
        <title>LHISI_Scaffold_Assembly.</title>
        <authorList>
            <person name="Stuart O.P."/>
            <person name="Cleave R."/>
            <person name="Magrath M.J.L."/>
            <person name="Mikheyev A.S."/>
        </authorList>
    </citation>
    <scope>NUCLEOTIDE SEQUENCE [LARGE SCALE GENOMIC DNA]</scope>
    <source>
        <strain evidence="2">Daus_M_001</strain>
        <tissue evidence="2">Leg muscle</tissue>
    </source>
</reference>
<proteinExistence type="predicted"/>
<dbReference type="PANTHER" id="PTHR11732">
    <property type="entry name" value="ALDO/KETO REDUCTASE"/>
    <property type="match status" value="1"/>
</dbReference>
<feature type="domain" description="NADP-dependent oxidoreductase" evidence="1">
    <location>
        <begin position="14"/>
        <end position="234"/>
    </location>
</feature>
<dbReference type="Gene3D" id="3.20.20.100">
    <property type="entry name" value="NADP-dependent oxidoreductase domain"/>
    <property type="match status" value="1"/>
</dbReference>